<dbReference type="Gene3D" id="2.40.370.10">
    <property type="entry name" value="AttH-like domain"/>
    <property type="match status" value="2"/>
</dbReference>
<protein>
    <submittedName>
        <fullName evidence="3">Secreted hydrolase-like protein</fullName>
    </submittedName>
</protein>
<evidence type="ECO:0000313" key="4">
    <source>
        <dbReference type="Proteomes" id="UP000060699"/>
    </source>
</evidence>
<dbReference type="InterPro" id="IPR023374">
    <property type="entry name" value="AttH-like_dom_sf"/>
</dbReference>
<feature type="region of interest" description="Disordered" evidence="1">
    <location>
        <begin position="212"/>
        <end position="244"/>
    </location>
</feature>
<keyword evidence="4" id="KW-1185">Reference proteome</keyword>
<dbReference type="InterPro" id="IPR010791">
    <property type="entry name" value="AttH_dom"/>
</dbReference>
<dbReference type="SUPFAM" id="SSF159245">
    <property type="entry name" value="AttH-like"/>
    <property type="match status" value="1"/>
</dbReference>
<dbReference type="PANTHER" id="PTHR38591">
    <property type="entry name" value="HYDROLASE"/>
    <property type="match status" value="1"/>
</dbReference>
<feature type="signal peptide" evidence="2">
    <location>
        <begin position="1"/>
        <end position="31"/>
    </location>
</feature>
<proteinExistence type="predicted"/>
<reference evidence="3 4" key="1">
    <citation type="submission" date="2015-12" db="EMBL/GenBank/DDBJ databases">
        <title>Complete genome of Roseateles depolymerans KCTC 42856.</title>
        <authorList>
            <person name="Kim K.M."/>
        </authorList>
    </citation>
    <scope>NUCLEOTIDE SEQUENCE [LARGE SCALE GENOMIC DNA]</scope>
    <source>
        <strain evidence="3 4">KCTC 42856</strain>
    </source>
</reference>
<dbReference type="STRING" id="76731.RD2015_3178"/>
<dbReference type="PANTHER" id="PTHR38591:SF1">
    <property type="entry name" value="BLL1000 PROTEIN"/>
    <property type="match status" value="1"/>
</dbReference>
<gene>
    <name evidence="3" type="ORF">RD2015_3178</name>
</gene>
<dbReference type="GO" id="GO:0016787">
    <property type="term" value="F:hydrolase activity"/>
    <property type="evidence" value="ECO:0007669"/>
    <property type="project" value="UniProtKB-KW"/>
</dbReference>
<dbReference type="KEGG" id="rdp:RD2015_3178"/>
<dbReference type="Pfam" id="PF17186">
    <property type="entry name" value="Lipocalin_9"/>
    <property type="match status" value="1"/>
</dbReference>
<organism evidence="3 4">
    <name type="scientific">Roseateles depolymerans</name>
    <dbReference type="NCBI Taxonomy" id="76731"/>
    <lineage>
        <taxon>Bacteria</taxon>
        <taxon>Pseudomonadati</taxon>
        <taxon>Pseudomonadota</taxon>
        <taxon>Betaproteobacteria</taxon>
        <taxon>Burkholderiales</taxon>
        <taxon>Sphaerotilaceae</taxon>
        <taxon>Roseateles</taxon>
    </lineage>
</organism>
<sequence length="409" mass="45071" precursor="true">MIGRRPWMMGLGARLLTVGAGGAALADAVQAAPAGGNASRGTPAKPSGAALTLSRAPLVFPRDHGSHPETQVEWWYVTGVLRPAGTGAGRSRPAQDLAEPPAYGFQLTFFRVRRELDRPLDSRFAPSQIMLAHVAVTDLARRRMHHDQHLLRQGFANAFTDETDTRVRLGDWWLVRSPGPQGLSRYRLAFRSQPANVALSLTLDAPLPPLLQGREGWSQKGPQPEQASRYVSEPQLSGQGQLAVDGQTPQAVQAQCWLDHEWSQAYLGSGSDDSSSRAVGWDWLGLNLLDGSALMLFQMRRRDGSTLWTGGTWRSATGGQQNLEGQLLFEPLAYWSSPTSLSRYPVQWRVRTPKGVFRIEAMLETQEVDARRTTGFLYWEGVVRVLDDAGTLRGWGYLEMTGYAGRVPL</sequence>
<accession>A0A0U3D202</accession>
<keyword evidence="2" id="KW-0732">Signal</keyword>
<keyword evidence="3" id="KW-0378">Hydrolase</keyword>
<dbReference type="PATRIC" id="fig|76731.3.peg.3256"/>
<dbReference type="Pfam" id="PF07143">
    <property type="entry name" value="CrtC"/>
    <property type="match status" value="1"/>
</dbReference>
<dbReference type="AlphaFoldDB" id="A0A0U3D202"/>
<evidence type="ECO:0000313" key="3">
    <source>
        <dbReference type="EMBL" id="ALV07638.1"/>
    </source>
</evidence>
<dbReference type="EMBL" id="CP013729">
    <property type="protein sequence ID" value="ALV07638.1"/>
    <property type="molecule type" value="Genomic_DNA"/>
</dbReference>
<name>A0A0U3D202_9BURK</name>
<feature type="chain" id="PRO_5043635285" evidence="2">
    <location>
        <begin position="32"/>
        <end position="409"/>
    </location>
</feature>
<evidence type="ECO:0000256" key="1">
    <source>
        <dbReference type="SAM" id="MobiDB-lite"/>
    </source>
</evidence>
<evidence type="ECO:0000256" key="2">
    <source>
        <dbReference type="SAM" id="SignalP"/>
    </source>
</evidence>
<dbReference type="RefSeq" id="WP_232309802.1">
    <property type="nucleotide sequence ID" value="NZ_CP013729.1"/>
</dbReference>
<dbReference type="Proteomes" id="UP000060699">
    <property type="component" value="Chromosome"/>
</dbReference>